<feature type="transmembrane region" description="Helical" evidence="1">
    <location>
        <begin position="33"/>
        <end position="52"/>
    </location>
</feature>
<dbReference type="Proteomes" id="UP000095517">
    <property type="component" value="Unassembled WGS sequence"/>
</dbReference>
<organism evidence="2 3">
    <name type="scientific">Bacteroides finegoldii</name>
    <dbReference type="NCBI Taxonomy" id="338188"/>
    <lineage>
        <taxon>Bacteria</taxon>
        <taxon>Pseudomonadati</taxon>
        <taxon>Bacteroidota</taxon>
        <taxon>Bacteroidia</taxon>
        <taxon>Bacteroidales</taxon>
        <taxon>Bacteroidaceae</taxon>
        <taxon>Bacteroides</taxon>
    </lineage>
</organism>
<evidence type="ECO:0000313" key="3">
    <source>
        <dbReference type="Proteomes" id="UP000095517"/>
    </source>
</evidence>
<dbReference type="RefSeq" id="WP_055279626.1">
    <property type="nucleotide sequence ID" value="NZ_CABIXA010000022.1"/>
</dbReference>
<proteinExistence type="predicted"/>
<feature type="transmembrane region" description="Helical" evidence="1">
    <location>
        <begin position="6"/>
        <end position="26"/>
    </location>
</feature>
<dbReference type="EMBL" id="CYZH01000022">
    <property type="protein sequence ID" value="CUO96641.1"/>
    <property type="molecule type" value="Genomic_DNA"/>
</dbReference>
<evidence type="ECO:0000313" key="2">
    <source>
        <dbReference type="EMBL" id="CUO96641.1"/>
    </source>
</evidence>
<keyword evidence="1" id="KW-0472">Membrane</keyword>
<sequence>MDKKTIYILLIIAIILSIASVVISFIRIEPITWDIVSILSFLVTILIGWQIYTIINVKKELDSLHSFKTEIEKSSKEIKEDVVRMQGEILNVIQEKIHDTRNNINEEWMRNVSFLSGYVLISSKNDAVGLVRFLFNQYFINQGKGGMVEELPYSLLTTMMKAKDIKFEALVGLIKEVPFNEKEAFIHSVINSPSEPNELKELIKKLLKETL</sequence>
<protein>
    <recommendedName>
        <fullName evidence="4">Transmembrane protein</fullName>
    </recommendedName>
</protein>
<name>A0A174JDE9_9BACE</name>
<dbReference type="AlphaFoldDB" id="A0A174JDE9"/>
<keyword evidence="1" id="KW-0812">Transmembrane</keyword>
<reference evidence="2 3" key="1">
    <citation type="submission" date="2015-09" db="EMBL/GenBank/DDBJ databases">
        <authorList>
            <consortium name="Pathogen Informatics"/>
        </authorList>
    </citation>
    <scope>NUCLEOTIDE SEQUENCE [LARGE SCALE GENOMIC DNA]</scope>
    <source>
        <strain evidence="2 3">2789STDY5608840</strain>
    </source>
</reference>
<evidence type="ECO:0000256" key="1">
    <source>
        <dbReference type="SAM" id="Phobius"/>
    </source>
</evidence>
<keyword evidence="1" id="KW-1133">Transmembrane helix</keyword>
<evidence type="ECO:0008006" key="4">
    <source>
        <dbReference type="Google" id="ProtNLM"/>
    </source>
</evidence>
<gene>
    <name evidence="2" type="ORF">ERS852397_03204</name>
</gene>
<accession>A0A174JDE9</accession>